<dbReference type="AlphaFoldDB" id="A0A8J4DYU0"/>
<dbReference type="RefSeq" id="WP_203991155.1">
    <property type="nucleotide sequence ID" value="NZ_BOPG01000013.1"/>
</dbReference>
<proteinExistence type="predicted"/>
<name>A0A8J4DYU0_9ACTN</name>
<evidence type="ECO:0000313" key="1">
    <source>
        <dbReference type="EMBL" id="GIJ55001.1"/>
    </source>
</evidence>
<evidence type="ECO:0008006" key="3">
    <source>
        <dbReference type="Google" id="ProtNLM"/>
    </source>
</evidence>
<protein>
    <recommendedName>
        <fullName evidence="3">Tetratricopeptide repeat-containing protein</fullName>
    </recommendedName>
</protein>
<accession>A0A8J4DYU0</accession>
<dbReference type="Gene3D" id="1.25.40.10">
    <property type="entry name" value="Tetratricopeptide repeat domain"/>
    <property type="match status" value="2"/>
</dbReference>
<reference evidence="1" key="1">
    <citation type="submission" date="2021-01" db="EMBL/GenBank/DDBJ databases">
        <title>Whole genome shotgun sequence of Virgisporangium aurantiacum NBRC 16421.</title>
        <authorList>
            <person name="Komaki H."/>
            <person name="Tamura T."/>
        </authorList>
    </citation>
    <scope>NUCLEOTIDE SEQUENCE</scope>
    <source>
        <strain evidence="1">NBRC 16421</strain>
    </source>
</reference>
<dbReference type="InterPro" id="IPR011990">
    <property type="entry name" value="TPR-like_helical_dom_sf"/>
</dbReference>
<dbReference type="Proteomes" id="UP000612585">
    <property type="component" value="Unassembled WGS sequence"/>
</dbReference>
<keyword evidence="2" id="KW-1185">Reference proteome</keyword>
<evidence type="ECO:0000313" key="2">
    <source>
        <dbReference type="Proteomes" id="UP000612585"/>
    </source>
</evidence>
<gene>
    <name evidence="1" type="ORF">Vau01_025170</name>
</gene>
<organism evidence="1 2">
    <name type="scientific">Virgisporangium aurantiacum</name>
    <dbReference type="NCBI Taxonomy" id="175570"/>
    <lineage>
        <taxon>Bacteria</taxon>
        <taxon>Bacillati</taxon>
        <taxon>Actinomycetota</taxon>
        <taxon>Actinomycetes</taxon>
        <taxon>Micromonosporales</taxon>
        <taxon>Micromonosporaceae</taxon>
        <taxon>Virgisporangium</taxon>
    </lineage>
</organism>
<dbReference type="SUPFAM" id="SSF48452">
    <property type="entry name" value="TPR-like"/>
    <property type="match status" value="1"/>
</dbReference>
<sequence length="406" mass="43588">MSEISADYAGEHTAAWGNSALDARLMHASDGPRMALAAKVTQLIEATYHAASAGDFDAAAAILHNQLYRGPRAELTSVLGRYEAALDLLRQFYPLRDVTLDPRTGDPQSRRWLMHETAVCLHALGEMEQATALAFRAANAAMVVGDPHNAAITYHNLAETHLATGALASCLASADTALRLSGQSGDREDALVAYTLTGYVSDLTDDRVGARRSYEAALRIAVEETSVPMLYSLSGIRYALHLLYTGHLAEAFRVSLANLDFCREQGWTSDVALVLSQLTVIPSDVVPHEVRRWSEESVDMARSAGSKQVLSEVLLAQAQYANAQDMPSAALVAASEAMTIAQSYGLRRMETDARVCLASAYAAQGNMTNARAEAHLARDLAGGLGYSRAHDVAENLLRGEGQTPIA</sequence>
<dbReference type="EMBL" id="BOPG01000013">
    <property type="protein sequence ID" value="GIJ55001.1"/>
    <property type="molecule type" value="Genomic_DNA"/>
</dbReference>
<comment type="caution">
    <text evidence="1">The sequence shown here is derived from an EMBL/GenBank/DDBJ whole genome shotgun (WGS) entry which is preliminary data.</text>
</comment>